<gene>
    <name evidence="7" type="ORF">HMPREF0179_00271</name>
</gene>
<protein>
    <recommendedName>
        <fullName evidence="6">Histidine kinase domain-containing protein</fullName>
    </recommendedName>
</protein>
<feature type="coiled-coil region" evidence="4">
    <location>
        <begin position="371"/>
        <end position="412"/>
    </location>
</feature>
<dbReference type="GO" id="GO:0046983">
    <property type="term" value="F:protein dimerization activity"/>
    <property type="evidence" value="ECO:0007669"/>
    <property type="project" value="InterPro"/>
</dbReference>
<dbReference type="EMBL" id="ADCP02000002">
    <property type="protein sequence ID" value="EFV45924.1"/>
    <property type="molecule type" value="Genomic_DNA"/>
</dbReference>
<name>E5Y261_BILW3</name>
<dbReference type="CDD" id="cd16917">
    <property type="entry name" value="HATPase_UhpB-NarQ-NarX-like"/>
    <property type="match status" value="1"/>
</dbReference>
<keyword evidence="1" id="KW-0808">Transferase</keyword>
<dbReference type="OrthoDB" id="6231at2"/>
<dbReference type="Proteomes" id="UP000006034">
    <property type="component" value="Unassembled WGS sequence"/>
</dbReference>
<dbReference type="Pfam" id="PF02518">
    <property type="entry name" value="HATPase_c"/>
    <property type="match status" value="1"/>
</dbReference>
<dbReference type="Gene3D" id="3.30.565.10">
    <property type="entry name" value="Histidine kinase-like ATPase, C-terminal domain"/>
    <property type="match status" value="1"/>
</dbReference>
<dbReference type="eggNOG" id="COG4585">
    <property type="taxonomic scope" value="Bacteria"/>
</dbReference>
<evidence type="ECO:0000313" key="7">
    <source>
        <dbReference type="EMBL" id="EFV45924.1"/>
    </source>
</evidence>
<dbReference type="SMART" id="SM00387">
    <property type="entry name" value="HATPase_c"/>
    <property type="match status" value="1"/>
</dbReference>
<dbReference type="AlphaFoldDB" id="E5Y261"/>
<evidence type="ECO:0000256" key="4">
    <source>
        <dbReference type="SAM" id="Coils"/>
    </source>
</evidence>
<keyword evidence="4" id="KW-0175">Coiled coil</keyword>
<dbReference type="InterPro" id="IPR050482">
    <property type="entry name" value="Sensor_HK_TwoCompSys"/>
</dbReference>
<evidence type="ECO:0000256" key="2">
    <source>
        <dbReference type="ARBA" id="ARBA00022777"/>
    </source>
</evidence>
<evidence type="ECO:0000256" key="3">
    <source>
        <dbReference type="ARBA" id="ARBA00023012"/>
    </source>
</evidence>
<dbReference type="STRING" id="563192.HMPREF0179_00271"/>
<reference evidence="7 8" key="2">
    <citation type="submission" date="2013-04" db="EMBL/GenBank/DDBJ databases">
        <title>The Genome Sequence of Bilophila wadsworthia 3_1_6.</title>
        <authorList>
            <consortium name="The Broad Institute Genomics Platform"/>
            <person name="Earl A."/>
            <person name="Ward D."/>
            <person name="Feldgarden M."/>
            <person name="Gevers D."/>
            <person name="Sibley C."/>
            <person name="Strauss J."/>
            <person name="Allen-Vercoe E."/>
            <person name="Walker B."/>
            <person name="Young S."/>
            <person name="Zeng Q."/>
            <person name="Gargeya S."/>
            <person name="Fitzgerald M."/>
            <person name="Haas B."/>
            <person name="Abouelleil A."/>
            <person name="Allen A.W."/>
            <person name="Alvarado L."/>
            <person name="Arachchi H.M."/>
            <person name="Berlin A.M."/>
            <person name="Chapman S.B."/>
            <person name="Gainer-Dewar J."/>
            <person name="Goldberg J."/>
            <person name="Griggs A."/>
            <person name="Gujja S."/>
            <person name="Hansen M."/>
            <person name="Howarth C."/>
            <person name="Imamovic A."/>
            <person name="Ireland A."/>
            <person name="Larimer J."/>
            <person name="McCowan C."/>
            <person name="Murphy C."/>
            <person name="Pearson M."/>
            <person name="Poon T.W."/>
            <person name="Priest M."/>
            <person name="Roberts A."/>
            <person name="Saif S."/>
            <person name="Shea T."/>
            <person name="Sisk P."/>
            <person name="Sykes S."/>
            <person name="Wortman J."/>
            <person name="Nusbaum C."/>
            <person name="Birren B."/>
        </authorList>
    </citation>
    <scope>NUCLEOTIDE SEQUENCE [LARGE SCALE GENOMIC DNA]</scope>
    <source>
        <strain evidence="7 8">3_1_6</strain>
    </source>
</reference>
<dbReference type="GO" id="GO:0016020">
    <property type="term" value="C:membrane"/>
    <property type="evidence" value="ECO:0007669"/>
    <property type="project" value="InterPro"/>
</dbReference>
<keyword evidence="8" id="KW-1185">Reference proteome</keyword>
<dbReference type="Pfam" id="PF07730">
    <property type="entry name" value="HisKA_3"/>
    <property type="match status" value="1"/>
</dbReference>
<proteinExistence type="predicted"/>
<evidence type="ECO:0000259" key="6">
    <source>
        <dbReference type="PROSITE" id="PS50109"/>
    </source>
</evidence>
<evidence type="ECO:0000256" key="1">
    <source>
        <dbReference type="ARBA" id="ARBA00022679"/>
    </source>
</evidence>
<dbReference type="HOGENOM" id="CLU_439203_0_0_7"/>
<keyword evidence="5" id="KW-1133">Transmembrane helix</keyword>
<dbReference type="SUPFAM" id="SSF55874">
    <property type="entry name" value="ATPase domain of HSP90 chaperone/DNA topoisomerase II/histidine kinase"/>
    <property type="match status" value="1"/>
</dbReference>
<dbReference type="InterPro" id="IPR003594">
    <property type="entry name" value="HATPase_dom"/>
</dbReference>
<sequence length="613" mass="68816">MNLLRHPLGLASMASLPLLLFATAFVLLAGVLLFAFRDINAMLEQAAEQKIPVLTQTTALVRECEWLRGMMFRLMQTDSELVREAIIITLKERIDDAGEMASRLEAIGLYKDKVESLKEQLSSLDGIADDVNTLITRWIILREQRQNQVKSLRSLSEELIALDVSGVEQLEAWKQGAYRILSLLLVLSTDLDVPYGLRVTSEMYEWVRNVRADLSRVPSTPHISGMVEAANHLYDKLILCAQGENGIIPSFKRQHAVSQQFAALTIRMDALSESIMIVAGQLMAQAKTDAEHARDGFSERVSGLSGLLYGFVVLVLAVIAATYLYLARHVIRPVIRLNNCMRLRTQGFSANIPYDGAWEIREMARSVFYFVSEIEHREHELRESHAGLEEQVATRTAELKRLSNRLLQAQEEERFKLAAELHDDIGATMGVIKFGIERALLMLDRPDAIKVQEPLNEAVDLVKGLARQLRRIQNELRPAHIDVGLLTSLEWFCKDYQGAYSHLRLDLAADVDENDIPMTLRIVLFRVIQESLNNIAKHSGATSVKIRLQKQGNTLKVSVTDNGVGFDITAAMGMQETGRGLKSMRERVELSGGTFIIRSKPNKGTQLTACWEN</sequence>
<feature type="transmembrane region" description="Helical" evidence="5">
    <location>
        <begin position="307"/>
        <end position="326"/>
    </location>
</feature>
<comment type="caution">
    <text evidence="7">The sequence shown here is derived from an EMBL/GenBank/DDBJ whole genome shotgun (WGS) entry which is preliminary data.</text>
</comment>
<accession>E5Y261</accession>
<keyword evidence="5" id="KW-0812">Transmembrane</keyword>
<keyword evidence="2" id="KW-0418">Kinase</keyword>
<evidence type="ECO:0000313" key="8">
    <source>
        <dbReference type="Proteomes" id="UP000006034"/>
    </source>
</evidence>
<dbReference type="Gene3D" id="6.10.340.10">
    <property type="match status" value="1"/>
</dbReference>
<keyword evidence="3" id="KW-0902">Two-component regulatory system</keyword>
<dbReference type="InterPro" id="IPR011712">
    <property type="entry name" value="Sig_transdc_His_kin_sub3_dim/P"/>
</dbReference>
<evidence type="ECO:0000256" key="5">
    <source>
        <dbReference type="SAM" id="Phobius"/>
    </source>
</evidence>
<dbReference type="Gene3D" id="1.20.5.1930">
    <property type="match status" value="1"/>
</dbReference>
<dbReference type="PROSITE" id="PS50109">
    <property type="entry name" value="HIS_KIN"/>
    <property type="match status" value="1"/>
</dbReference>
<dbReference type="InterPro" id="IPR005467">
    <property type="entry name" value="His_kinase_dom"/>
</dbReference>
<feature type="transmembrane region" description="Helical" evidence="5">
    <location>
        <begin position="12"/>
        <end position="36"/>
    </location>
</feature>
<dbReference type="InterPro" id="IPR036890">
    <property type="entry name" value="HATPase_C_sf"/>
</dbReference>
<organism evidence="7 8">
    <name type="scientific">Bilophila wadsworthia (strain 3_1_6)</name>
    <dbReference type="NCBI Taxonomy" id="563192"/>
    <lineage>
        <taxon>Bacteria</taxon>
        <taxon>Pseudomonadati</taxon>
        <taxon>Thermodesulfobacteriota</taxon>
        <taxon>Desulfovibrionia</taxon>
        <taxon>Desulfovibrionales</taxon>
        <taxon>Desulfovibrionaceae</taxon>
        <taxon>Bilophila</taxon>
    </lineage>
</organism>
<keyword evidence="5" id="KW-0472">Membrane</keyword>
<feature type="domain" description="Histidine kinase" evidence="6">
    <location>
        <begin position="524"/>
        <end position="613"/>
    </location>
</feature>
<reference evidence="7 8" key="1">
    <citation type="submission" date="2010-10" db="EMBL/GenBank/DDBJ databases">
        <authorList>
            <consortium name="The Broad Institute Genome Sequencing Platform"/>
            <person name="Ward D."/>
            <person name="Earl A."/>
            <person name="Feldgarden M."/>
            <person name="Young S.K."/>
            <person name="Gargeya S."/>
            <person name="Zeng Q."/>
            <person name="Alvarado L."/>
            <person name="Berlin A."/>
            <person name="Bochicchio J."/>
            <person name="Chapman S.B."/>
            <person name="Chen Z."/>
            <person name="Freedman E."/>
            <person name="Gellesch M."/>
            <person name="Goldberg J."/>
            <person name="Griggs A."/>
            <person name="Gujja S."/>
            <person name="Heilman E."/>
            <person name="Heiman D."/>
            <person name="Howarth C."/>
            <person name="Mehta T."/>
            <person name="Neiman D."/>
            <person name="Pearson M."/>
            <person name="Roberts A."/>
            <person name="Saif S."/>
            <person name="Shea T."/>
            <person name="Shenoy N."/>
            <person name="Sisk P."/>
            <person name="Stolte C."/>
            <person name="Sykes S."/>
            <person name="White J."/>
            <person name="Yandava C."/>
            <person name="Allen-Vercoe E."/>
            <person name="Sibley C."/>
            <person name="Ambrose C.E."/>
            <person name="Strauss J."/>
            <person name="Daigneault M."/>
            <person name="Haas B."/>
            <person name="Nusbaum C."/>
            <person name="Birren B."/>
        </authorList>
    </citation>
    <scope>NUCLEOTIDE SEQUENCE [LARGE SCALE GENOMIC DNA]</scope>
    <source>
        <strain evidence="7 8">3_1_6</strain>
    </source>
</reference>
<dbReference type="PANTHER" id="PTHR24421">
    <property type="entry name" value="NITRATE/NITRITE SENSOR PROTEIN NARX-RELATED"/>
    <property type="match status" value="1"/>
</dbReference>
<dbReference type="GO" id="GO:0000155">
    <property type="term" value="F:phosphorelay sensor kinase activity"/>
    <property type="evidence" value="ECO:0007669"/>
    <property type="project" value="InterPro"/>
</dbReference>